<gene>
    <name evidence="2" type="ORF">E3J84_04480</name>
</gene>
<dbReference type="InterPro" id="IPR001387">
    <property type="entry name" value="Cro/C1-type_HTH"/>
</dbReference>
<dbReference type="CDD" id="cd00093">
    <property type="entry name" value="HTH_XRE"/>
    <property type="match status" value="1"/>
</dbReference>
<proteinExistence type="predicted"/>
<evidence type="ECO:0000313" key="3">
    <source>
        <dbReference type="Proteomes" id="UP000316360"/>
    </source>
</evidence>
<evidence type="ECO:0000259" key="1">
    <source>
        <dbReference type="PROSITE" id="PS50943"/>
    </source>
</evidence>
<dbReference type="Gene3D" id="1.10.260.40">
    <property type="entry name" value="lambda repressor-like DNA-binding domains"/>
    <property type="match status" value="1"/>
</dbReference>
<dbReference type="AlphaFoldDB" id="A0A523RWD3"/>
<dbReference type="InterPro" id="IPR010982">
    <property type="entry name" value="Lambda_DNA-bd_dom_sf"/>
</dbReference>
<protein>
    <submittedName>
        <fullName evidence="2">XRE family transcriptional regulator</fullName>
    </submittedName>
</protein>
<accession>A0A523RWD3</accession>
<dbReference type="PROSITE" id="PS50943">
    <property type="entry name" value="HTH_CROC1"/>
    <property type="match status" value="1"/>
</dbReference>
<dbReference type="SUPFAM" id="SSF47413">
    <property type="entry name" value="lambda repressor-like DNA-binding domains"/>
    <property type="match status" value="1"/>
</dbReference>
<reference evidence="2 3" key="1">
    <citation type="submission" date="2019-03" db="EMBL/GenBank/DDBJ databases">
        <title>Metabolic potential of uncultured bacteria and archaea associated with petroleum seepage in deep-sea sediments.</title>
        <authorList>
            <person name="Dong X."/>
            <person name="Hubert C."/>
        </authorList>
    </citation>
    <scope>NUCLEOTIDE SEQUENCE [LARGE SCALE GENOMIC DNA]</scope>
    <source>
        <strain evidence="2">E44_bin7</strain>
    </source>
</reference>
<dbReference type="SMART" id="SM00530">
    <property type="entry name" value="HTH_XRE"/>
    <property type="match status" value="1"/>
</dbReference>
<sequence>MPVLCCPLTGTMMEQLKEKVKALREKRGWTQEDMAREIGVCLSTVQRWEKQGGNPTRLARRELARLFQKAGI</sequence>
<dbReference type="GO" id="GO:0003677">
    <property type="term" value="F:DNA binding"/>
    <property type="evidence" value="ECO:0007669"/>
    <property type="project" value="InterPro"/>
</dbReference>
<dbReference type="Proteomes" id="UP000316360">
    <property type="component" value="Unassembled WGS sequence"/>
</dbReference>
<dbReference type="Pfam" id="PF01381">
    <property type="entry name" value="HTH_3"/>
    <property type="match status" value="1"/>
</dbReference>
<comment type="caution">
    <text evidence="2">The sequence shown here is derived from an EMBL/GenBank/DDBJ whole genome shotgun (WGS) entry which is preliminary data.</text>
</comment>
<feature type="domain" description="HTH cro/C1-type" evidence="1">
    <location>
        <begin position="20"/>
        <end position="56"/>
    </location>
</feature>
<name>A0A523RWD3_UNCAE</name>
<dbReference type="EMBL" id="SOKJ01000247">
    <property type="protein sequence ID" value="TET10084.1"/>
    <property type="molecule type" value="Genomic_DNA"/>
</dbReference>
<organism evidence="2 3">
    <name type="scientific">Aerophobetes bacterium</name>
    <dbReference type="NCBI Taxonomy" id="2030807"/>
    <lineage>
        <taxon>Bacteria</taxon>
        <taxon>Candidatus Aerophobota</taxon>
    </lineage>
</organism>
<evidence type="ECO:0000313" key="2">
    <source>
        <dbReference type="EMBL" id="TET10084.1"/>
    </source>
</evidence>